<dbReference type="SMART" id="SM00304">
    <property type="entry name" value="HAMP"/>
    <property type="match status" value="1"/>
</dbReference>
<keyword evidence="2" id="KW-0145">Chemotaxis</keyword>
<proteinExistence type="inferred from homology"/>
<dbReference type="GO" id="GO:0016020">
    <property type="term" value="C:membrane"/>
    <property type="evidence" value="ECO:0007669"/>
    <property type="project" value="UniProtKB-SubCell"/>
</dbReference>
<dbReference type="Pfam" id="PF00015">
    <property type="entry name" value="MCPsignal"/>
    <property type="match status" value="1"/>
</dbReference>
<keyword evidence="10" id="KW-1185">Reference proteome</keyword>
<dbReference type="KEGG" id="ptaw:DW352_25680"/>
<dbReference type="AlphaFoldDB" id="A0A346A373"/>
<dbReference type="SMART" id="SM00283">
    <property type="entry name" value="MA"/>
    <property type="match status" value="1"/>
</dbReference>
<evidence type="ECO:0000256" key="5">
    <source>
        <dbReference type="SAM" id="MobiDB-lite"/>
    </source>
</evidence>
<dbReference type="PROSITE" id="PS50111">
    <property type="entry name" value="CHEMOTAXIS_TRANSDUC_2"/>
    <property type="match status" value="1"/>
</dbReference>
<dbReference type="PANTHER" id="PTHR43531">
    <property type="entry name" value="PROTEIN ICFG"/>
    <property type="match status" value="1"/>
</dbReference>
<dbReference type="InterPro" id="IPR004090">
    <property type="entry name" value="Chemotax_Me-accpt_rcpt"/>
</dbReference>
<feature type="domain" description="HAMP" evidence="8">
    <location>
        <begin position="347"/>
        <end position="400"/>
    </location>
</feature>
<keyword evidence="6" id="KW-0472">Membrane</keyword>
<dbReference type="OrthoDB" id="3378718at2"/>
<name>A0A346A373_9HYPH</name>
<dbReference type="GO" id="GO:0006935">
    <property type="term" value="P:chemotaxis"/>
    <property type="evidence" value="ECO:0007669"/>
    <property type="project" value="UniProtKB-KW"/>
</dbReference>
<keyword evidence="4" id="KW-0807">Transducer</keyword>
<feature type="transmembrane region" description="Helical" evidence="6">
    <location>
        <begin position="324"/>
        <end position="345"/>
    </location>
</feature>
<feature type="region of interest" description="Disordered" evidence="5">
    <location>
        <begin position="660"/>
        <end position="683"/>
    </location>
</feature>
<comment type="similarity">
    <text evidence="3">Belongs to the methyl-accepting chemotaxis (MCP) protein family.</text>
</comment>
<dbReference type="PRINTS" id="PR00260">
    <property type="entry name" value="CHEMTRNSDUCR"/>
</dbReference>
<evidence type="ECO:0000256" key="6">
    <source>
        <dbReference type="SAM" id="Phobius"/>
    </source>
</evidence>
<sequence>MLNRLSVSVLLKSVVGLLAGAIILTLAIGSWNSWNRLRNAERNAQVAEVSIDLFAGSHTTRLDRTTTYRDLQADNAIGVSPILRDIRTKQMTALRSSLVMLKRIALPVEGTRDVATFEEALNKMAALQQESAAALAQPKSARRAGLADEYVKQGIALSSLLDKVTANLVNLVKLDDAYIDQLIQLKELAWIARNKGGDASTMISNAVSGLPMPPDTLLRYSADMARVETAWSALGSFSSGLSMPPRFIQAVQKAQDEFFSRDNLTLRLNVLTKALAKEKLDMTPQEWLRSSVGKLLTLLGVAEAALDTAKEHAIAQSARAQRNLVMQLSLLIVAIAVSAIVMMMITRRITRPLGLVQQAVAKVAQGDFTASLSETKRKDEIGQIINAVNEMVGQVSATIANIKASAREVTNASSEIALATTDLSQRTEEQAASLEETSASMEEISSTVRKNAENAQRAQNSALATQKVADHGGAVAGRAVQAMSRIEESSGKIADIIGVIDEIARQTNLLALNAAVEAARAGEAGRGFAVVATEVRSLAQRSSQAAKDIAELITNSGSQVKEGVELVNEAGNALNGIVDSIREVAALVSDIATASAEQAQGLEEVGKALAQMDEVTQRNSALVEENAATAQTLEQQAKVMDEQVGYFRTEDGIAADERVAATPRRSAQPDMRPVQASVVRTAA</sequence>
<dbReference type="CDD" id="cd06225">
    <property type="entry name" value="HAMP"/>
    <property type="match status" value="1"/>
</dbReference>
<evidence type="ECO:0000256" key="3">
    <source>
        <dbReference type="ARBA" id="ARBA00029447"/>
    </source>
</evidence>
<dbReference type="PROSITE" id="PS50885">
    <property type="entry name" value="HAMP"/>
    <property type="match status" value="1"/>
</dbReference>
<keyword evidence="6" id="KW-1133">Transmembrane helix</keyword>
<keyword evidence="6" id="KW-0812">Transmembrane</keyword>
<dbReference type="InterPro" id="IPR004089">
    <property type="entry name" value="MCPsignal_dom"/>
</dbReference>
<dbReference type="PANTHER" id="PTHR43531:SF11">
    <property type="entry name" value="METHYL-ACCEPTING CHEMOTAXIS PROTEIN 3"/>
    <property type="match status" value="1"/>
</dbReference>
<dbReference type="SUPFAM" id="SSF58104">
    <property type="entry name" value="Methyl-accepting chemotaxis protein (MCP) signaling domain"/>
    <property type="match status" value="1"/>
</dbReference>
<dbReference type="InterPro" id="IPR003660">
    <property type="entry name" value="HAMP_dom"/>
</dbReference>
<dbReference type="GO" id="GO:0004888">
    <property type="term" value="F:transmembrane signaling receptor activity"/>
    <property type="evidence" value="ECO:0007669"/>
    <property type="project" value="InterPro"/>
</dbReference>
<dbReference type="FunFam" id="1.10.287.950:FF:000001">
    <property type="entry name" value="Methyl-accepting chemotaxis sensory transducer"/>
    <property type="match status" value="1"/>
</dbReference>
<dbReference type="Pfam" id="PF00672">
    <property type="entry name" value="HAMP"/>
    <property type="match status" value="1"/>
</dbReference>
<dbReference type="CDD" id="cd11386">
    <property type="entry name" value="MCP_signal"/>
    <property type="match status" value="1"/>
</dbReference>
<evidence type="ECO:0000256" key="1">
    <source>
        <dbReference type="ARBA" id="ARBA00004370"/>
    </source>
</evidence>
<dbReference type="Proteomes" id="UP000254889">
    <property type="component" value="Chromosome"/>
</dbReference>
<evidence type="ECO:0000256" key="4">
    <source>
        <dbReference type="PROSITE-ProRule" id="PRU00284"/>
    </source>
</evidence>
<accession>A0A346A373</accession>
<evidence type="ECO:0000259" key="7">
    <source>
        <dbReference type="PROSITE" id="PS50111"/>
    </source>
</evidence>
<dbReference type="EMBL" id="CP031417">
    <property type="protein sequence ID" value="AXK83620.1"/>
    <property type="molecule type" value="Genomic_DNA"/>
</dbReference>
<evidence type="ECO:0000256" key="2">
    <source>
        <dbReference type="ARBA" id="ARBA00022500"/>
    </source>
</evidence>
<reference evidence="9 10" key="1">
    <citation type="submission" date="2018-07" db="EMBL/GenBank/DDBJ databases">
        <authorList>
            <person name="Quirk P.G."/>
            <person name="Krulwich T.A."/>
        </authorList>
    </citation>
    <scope>NUCLEOTIDE SEQUENCE [LARGE SCALE GENOMIC DNA]</scope>
    <source>
        <strain evidence="9 10">CC-BB4</strain>
    </source>
</reference>
<evidence type="ECO:0000313" key="10">
    <source>
        <dbReference type="Proteomes" id="UP000254889"/>
    </source>
</evidence>
<protein>
    <submittedName>
        <fullName evidence="9">HAMP domain-containing protein</fullName>
    </submittedName>
</protein>
<gene>
    <name evidence="9" type="ORF">DW352_25680</name>
</gene>
<organism evidence="9 10">
    <name type="scientific">Pseudolabrys taiwanensis</name>
    <dbReference type="NCBI Taxonomy" id="331696"/>
    <lineage>
        <taxon>Bacteria</taxon>
        <taxon>Pseudomonadati</taxon>
        <taxon>Pseudomonadota</taxon>
        <taxon>Alphaproteobacteria</taxon>
        <taxon>Hyphomicrobiales</taxon>
        <taxon>Xanthobacteraceae</taxon>
        <taxon>Pseudolabrys</taxon>
    </lineage>
</organism>
<dbReference type="Gene3D" id="1.10.287.950">
    <property type="entry name" value="Methyl-accepting chemotaxis protein"/>
    <property type="match status" value="1"/>
</dbReference>
<dbReference type="InterPro" id="IPR051310">
    <property type="entry name" value="MCP_chemotaxis"/>
</dbReference>
<dbReference type="RefSeq" id="WP_115693999.1">
    <property type="nucleotide sequence ID" value="NZ_CP031417.1"/>
</dbReference>
<evidence type="ECO:0000259" key="8">
    <source>
        <dbReference type="PROSITE" id="PS50885"/>
    </source>
</evidence>
<evidence type="ECO:0000313" key="9">
    <source>
        <dbReference type="EMBL" id="AXK83620.1"/>
    </source>
</evidence>
<feature type="domain" description="Methyl-accepting transducer" evidence="7">
    <location>
        <begin position="405"/>
        <end position="634"/>
    </location>
</feature>
<dbReference type="GO" id="GO:0007165">
    <property type="term" value="P:signal transduction"/>
    <property type="evidence" value="ECO:0007669"/>
    <property type="project" value="UniProtKB-KW"/>
</dbReference>
<comment type="subcellular location">
    <subcellularLocation>
        <location evidence="1">Membrane</location>
    </subcellularLocation>
</comment>